<evidence type="ECO:0000256" key="1">
    <source>
        <dbReference type="SAM" id="SignalP"/>
    </source>
</evidence>
<organism evidence="2 4">
    <name type="scientific">Oesophagostomum dentatum</name>
    <name type="common">Nodular worm</name>
    <dbReference type="NCBI Taxonomy" id="61180"/>
    <lineage>
        <taxon>Eukaryota</taxon>
        <taxon>Metazoa</taxon>
        <taxon>Ecdysozoa</taxon>
        <taxon>Nematoda</taxon>
        <taxon>Chromadorea</taxon>
        <taxon>Rhabditida</taxon>
        <taxon>Rhabditina</taxon>
        <taxon>Rhabditomorpha</taxon>
        <taxon>Strongyloidea</taxon>
        <taxon>Strongylidae</taxon>
        <taxon>Oesophagostomum</taxon>
    </lineage>
</organism>
<evidence type="ECO:0000313" key="2">
    <source>
        <dbReference type="EMBL" id="KHJ84689.1"/>
    </source>
</evidence>
<keyword evidence="4" id="KW-1185">Reference proteome</keyword>
<dbReference type="Proteomes" id="UP000053660">
    <property type="component" value="Unassembled WGS sequence"/>
</dbReference>
<feature type="signal peptide" evidence="1">
    <location>
        <begin position="1"/>
        <end position="19"/>
    </location>
</feature>
<dbReference type="EMBL" id="KN567215">
    <property type="protein sequence ID" value="KHJ84689.1"/>
    <property type="molecule type" value="Genomic_DNA"/>
</dbReference>
<sequence>MNLFVIILLFISTFSFSESFESSQKKIDEIRHNRTKRLTVITLEPVRRRRNRNRYGNGMMPYPGGYGGGGYGPFGMPYGGYGPIAVPY</sequence>
<evidence type="ECO:0000313" key="3">
    <source>
        <dbReference type="EMBL" id="KHJ88346.1"/>
    </source>
</evidence>
<reference evidence="2 4" key="1">
    <citation type="submission" date="2014-03" db="EMBL/GenBank/DDBJ databases">
        <title>Draft genome of the hookworm Oesophagostomum dentatum.</title>
        <authorList>
            <person name="Mitreva M."/>
        </authorList>
    </citation>
    <scope>NUCLEOTIDE SEQUENCE [LARGE SCALE GENOMIC DNA]</scope>
    <source>
        <strain evidence="2 4">OD-Hann</strain>
    </source>
</reference>
<gene>
    <name evidence="3" type="ORF">OESDEN_11861</name>
    <name evidence="2" type="ORF">OESDEN_15594</name>
</gene>
<proteinExistence type="predicted"/>
<dbReference type="AlphaFoldDB" id="A0A0B1SIF9"/>
<accession>A0A0B1SIF9</accession>
<evidence type="ECO:0000313" key="4">
    <source>
        <dbReference type="Proteomes" id="UP000053660"/>
    </source>
</evidence>
<name>A0A0B1SIF9_OESDE</name>
<dbReference type="EMBL" id="KN556014">
    <property type="protein sequence ID" value="KHJ88346.1"/>
    <property type="molecule type" value="Genomic_DNA"/>
</dbReference>
<keyword evidence="1" id="KW-0732">Signal</keyword>
<protein>
    <submittedName>
        <fullName evidence="2">Uncharacterized protein</fullName>
    </submittedName>
</protein>
<feature type="chain" id="PRO_5007390415" evidence="1">
    <location>
        <begin position="20"/>
        <end position="88"/>
    </location>
</feature>